<evidence type="ECO:0000313" key="10">
    <source>
        <dbReference type="Proteomes" id="UP000095349"/>
    </source>
</evidence>
<feature type="region of interest" description="Disordered" evidence="6">
    <location>
        <begin position="1"/>
        <end position="22"/>
    </location>
</feature>
<evidence type="ECO:0000256" key="3">
    <source>
        <dbReference type="ARBA" id="ARBA00022670"/>
    </source>
</evidence>
<evidence type="ECO:0000256" key="2">
    <source>
        <dbReference type="ARBA" id="ARBA00022645"/>
    </source>
</evidence>
<dbReference type="RefSeq" id="WP_069978708.1">
    <property type="nucleotide sequence ID" value="NZ_CP017316.1"/>
</dbReference>
<keyword evidence="3" id="KW-0645">Protease</keyword>
<protein>
    <submittedName>
        <fullName evidence="9">Microcin C7 self-immunity protein MccF</fullName>
    </submittedName>
</protein>
<accession>A0A1D8G8U8</accession>
<dbReference type="GO" id="GO:0004180">
    <property type="term" value="F:carboxypeptidase activity"/>
    <property type="evidence" value="ECO:0007669"/>
    <property type="project" value="UniProtKB-KW"/>
</dbReference>
<dbReference type="InterPro" id="IPR040449">
    <property type="entry name" value="Peptidase_S66_N"/>
</dbReference>
<dbReference type="AlphaFoldDB" id="A0A1D8G8U8"/>
<evidence type="ECO:0000256" key="4">
    <source>
        <dbReference type="ARBA" id="ARBA00022801"/>
    </source>
</evidence>
<dbReference type="InterPro" id="IPR029062">
    <property type="entry name" value="Class_I_gatase-like"/>
</dbReference>
<keyword evidence="5" id="KW-0720">Serine protease</keyword>
<organism evidence="9 10">
    <name type="scientific">Streptomyces rubrolavendulae</name>
    <dbReference type="NCBI Taxonomy" id="285473"/>
    <lineage>
        <taxon>Bacteria</taxon>
        <taxon>Bacillati</taxon>
        <taxon>Actinomycetota</taxon>
        <taxon>Actinomycetes</taxon>
        <taxon>Kitasatosporales</taxon>
        <taxon>Streptomycetaceae</taxon>
        <taxon>Streptomyces</taxon>
    </lineage>
</organism>
<reference evidence="9 10" key="1">
    <citation type="submission" date="2016-09" db="EMBL/GenBank/DDBJ databases">
        <title>Streptomyces rubrolavendulae MJM4426 Genome sequencing and assembly.</title>
        <authorList>
            <person name="Kim J.-G."/>
        </authorList>
    </citation>
    <scope>NUCLEOTIDE SEQUENCE [LARGE SCALE GENOMIC DNA]</scope>
    <source>
        <strain evidence="9 10">MJM4426</strain>
    </source>
</reference>
<dbReference type="Pfam" id="PF17676">
    <property type="entry name" value="Peptidase_S66C"/>
    <property type="match status" value="1"/>
</dbReference>
<dbReference type="SUPFAM" id="SSF141986">
    <property type="entry name" value="LD-carboxypeptidase A C-terminal domain-like"/>
    <property type="match status" value="1"/>
</dbReference>
<keyword evidence="2" id="KW-0121">Carboxypeptidase</keyword>
<dbReference type="STRING" id="285473.A4G23_04753"/>
<evidence type="ECO:0000313" key="9">
    <source>
        <dbReference type="EMBL" id="AOT61862.1"/>
    </source>
</evidence>
<dbReference type="GO" id="GO:0006508">
    <property type="term" value="P:proteolysis"/>
    <property type="evidence" value="ECO:0007669"/>
    <property type="project" value="UniProtKB-KW"/>
</dbReference>
<dbReference type="PATRIC" id="fig|285473.5.peg.5010"/>
<gene>
    <name evidence="9" type="primary">mccF</name>
    <name evidence="9" type="ORF">A4G23_04753</name>
</gene>
<name>A0A1D8G8U8_9ACTN</name>
<dbReference type="PANTHER" id="PTHR30237:SF2">
    <property type="entry name" value="MUREIN TETRAPEPTIDE CARBOXYPEPTIDASE"/>
    <property type="match status" value="1"/>
</dbReference>
<dbReference type="GO" id="GO:0008236">
    <property type="term" value="F:serine-type peptidase activity"/>
    <property type="evidence" value="ECO:0007669"/>
    <property type="project" value="UniProtKB-KW"/>
</dbReference>
<keyword evidence="10" id="KW-1185">Reference proteome</keyword>
<dbReference type="CDD" id="cd07062">
    <property type="entry name" value="Peptidase_S66_mccF_like"/>
    <property type="match status" value="1"/>
</dbReference>
<dbReference type="InterPro" id="IPR027461">
    <property type="entry name" value="Carboxypeptidase_A_C_sf"/>
</dbReference>
<keyword evidence="4" id="KW-0378">Hydrolase</keyword>
<evidence type="ECO:0000259" key="7">
    <source>
        <dbReference type="Pfam" id="PF02016"/>
    </source>
</evidence>
<dbReference type="Proteomes" id="UP000095349">
    <property type="component" value="Chromosome"/>
</dbReference>
<proteinExistence type="inferred from homology"/>
<dbReference type="InterPro" id="IPR003507">
    <property type="entry name" value="S66_fam"/>
</dbReference>
<evidence type="ECO:0000256" key="1">
    <source>
        <dbReference type="ARBA" id="ARBA00010233"/>
    </source>
</evidence>
<evidence type="ECO:0000259" key="8">
    <source>
        <dbReference type="Pfam" id="PF17676"/>
    </source>
</evidence>
<sequence length="342" mass="36355">MPIRYPRPLRPGDRVAVTSPSSGVPEALRARLDTAVRAVEARGYEVVVGDCMDGAGHVSAPAAARAAELTRMLTDPDVRAVVPPWGGETAIDLVPLLDWDRLREAEPTWLVGWSDMSTVLTPLTLLTGTATLHGNNLMDTPYRTPEGLLSWLDVVTVPEGGSFTQTPPGRHRSSGWDDWAADPHVDTMVLDTAGTWRRLDGPGDVDVRGRLVGGCVETLHHVVGSPYGDVPAFARAHAPEGLIVYVEAGEDDAFAICRALHGMRLAGFFDAASAVLVGRTAAPGRPSLSQDEAVLDALGTLGVPLIADVECGHVPPYLPLVNGARARVVHTATRSELTQTLD</sequence>
<evidence type="ECO:0000256" key="5">
    <source>
        <dbReference type="ARBA" id="ARBA00022825"/>
    </source>
</evidence>
<dbReference type="Gene3D" id="3.50.30.60">
    <property type="entry name" value="LD-carboxypeptidase A C-terminal domain-like"/>
    <property type="match status" value="1"/>
</dbReference>
<dbReference type="KEGG" id="srn:A4G23_04753"/>
<evidence type="ECO:0000256" key="6">
    <source>
        <dbReference type="SAM" id="MobiDB-lite"/>
    </source>
</evidence>
<dbReference type="EMBL" id="CP017316">
    <property type="protein sequence ID" value="AOT61862.1"/>
    <property type="molecule type" value="Genomic_DNA"/>
</dbReference>
<dbReference type="Gene3D" id="3.40.50.10740">
    <property type="entry name" value="Class I glutamine amidotransferase-like"/>
    <property type="match status" value="1"/>
</dbReference>
<comment type="similarity">
    <text evidence="1">Belongs to the peptidase S66 family.</text>
</comment>
<dbReference type="InterPro" id="IPR040921">
    <property type="entry name" value="Peptidase_S66C"/>
</dbReference>
<feature type="domain" description="LD-carboxypeptidase N-terminal" evidence="7">
    <location>
        <begin position="15"/>
        <end position="134"/>
    </location>
</feature>
<dbReference type="Pfam" id="PF02016">
    <property type="entry name" value="Peptidase_S66"/>
    <property type="match status" value="1"/>
</dbReference>
<dbReference type="PANTHER" id="PTHR30237">
    <property type="entry name" value="MURAMOYLTETRAPEPTIDE CARBOXYPEPTIDASE"/>
    <property type="match status" value="1"/>
</dbReference>
<dbReference type="OrthoDB" id="9807329at2"/>
<dbReference type="PIRSF" id="PIRSF028757">
    <property type="entry name" value="LD-carboxypeptidase"/>
    <property type="match status" value="1"/>
</dbReference>
<feature type="domain" description="LD-carboxypeptidase C-terminal" evidence="8">
    <location>
        <begin position="208"/>
        <end position="328"/>
    </location>
</feature>
<dbReference type="SUPFAM" id="SSF52317">
    <property type="entry name" value="Class I glutamine amidotransferase-like"/>
    <property type="match status" value="1"/>
</dbReference>
<dbReference type="InterPro" id="IPR027478">
    <property type="entry name" value="LdcA_N"/>
</dbReference>